<feature type="domain" description="Hydantoinase/oxoprolinase N-terminal" evidence="2">
    <location>
        <begin position="11"/>
        <end position="190"/>
    </location>
</feature>
<evidence type="ECO:0000259" key="1">
    <source>
        <dbReference type="Pfam" id="PF01968"/>
    </source>
</evidence>
<reference evidence="4 5" key="1">
    <citation type="submission" date="2020-07" db="EMBL/GenBank/DDBJ databases">
        <title>Taxonomic revisions and descriptions of new bacterial species based on genomic comparisons in the high-G+C-content subgroup of the family Alcaligenaceae.</title>
        <authorList>
            <person name="Szabo A."/>
            <person name="Felfoldi T."/>
        </authorList>
    </citation>
    <scope>NUCLEOTIDE SEQUENCE [LARGE SCALE GENOMIC DNA]</scope>
    <source>
        <strain evidence="4 5">LMG 24012</strain>
    </source>
</reference>
<dbReference type="Pfam" id="PF05378">
    <property type="entry name" value="Hydant_A_N"/>
    <property type="match status" value="1"/>
</dbReference>
<dbReference type="PANTHER" id="PTHR11365:SF23">
    <property type="entry name" value="HYPOTHETICAL 5-OXOPROLINASE (EUROFUNG)-RELATED"/>
    <property type="match status" value="1"/>
</dbReference>
<feature type="domain" description="Acetophenone carboxylase-like C-terminal" evidence="3">
    <location>
        <begin position="525"/>
        <end position="689"/>
    </location>
</feature>
<name>A0A853G061_9BURK</name>
<evidence type="ECO:0000313" key="4">
    <source>
        <dbReference type="EMBL" id="NYT50243.1"/>
    </source>
</evidence>
<dbReference type="InterPro" id="IPR045079">
    <property type="entry name" value="Oxoprolinase-like"/>
</dbReference>
<dbReference type="PANTHER" id="PTHR11365">
    <property type="entry name" value="5-OXOPROLINASE RELATED"/>
    <property type="match status" value="1"/>
</dbReference>
<gene>
    <name evidence="4" type="ORF">H0A72_13065</name>
</gene>
<comment type="caution">
    <text evidence="4">The sequence shown here is derived from an EMBL/GenBank/DDBJ whole genome shotgun (WGS) entry which is preliminary data.</text>
</comment>
<organism evidence="4 5">
    <name type="scientific">Parapusillimonas granuli</name>
    <dbReference type="NCBI Taxonomy" id="380911"/>
    <lineage>
        <taxon>Bacteria</taxon>
        <taxon>Pseudomonadati</taxon>
        <taxon>Pseudomonadota</taxon>
        <taxon>Betaproteobacteria</taxon>
        <taxon>Burkholderiales</taxon>
        <taxon>Alcaligenaceae</taxon>
        <taxon>Parapusillimonas</taxon>
    </lineage>
</organism>
<dbReference type="InterPro" id="IPR002821">
    <property type="entry name" value="Hydantoinase_A"/>
</dbReference>
<feature type="domain" description="Hydantoinase A/oxoprolinase" evidence="1">
    <location>
        <begin position="214"/>
        <end position="509"/>
    </location>
</feature>
<sequence length="702" mass="74110">MNSDAGPVAVRIGVDIGGTFTDGVAQLVGEGRILTAKELTDVVDPSRGVALVVSKLLDHARRALKGREVHTQEVVHGTTLVTNAILERKGVKTALVVTAGTEDALEIAREIRYDMYDIDIELPEPLVPRASIVTAGGRLDVDGDELLPLTAEMLDGIAREVQALGVESVGICTLHSYIAPVHEEKIAAHLGERFPDLSISLSSRVASEPREYERMSTVAANAYVQPIAAVYLRNLQNRLAEVGAPSPLNIMVSSGGFTSVRSAADVPIVLLESGPAGGVLGALNTAAAVGARDVLTFDMGGTTAKACVARDGTPSITFLFEAARARRFKKGSGLPILVPSIDLIEIGAGGGSIAHRSVLGLLNVGPQSAGASPGPACYGQGGTDPTVTDADLVLGYLDPDNFLGGRMRLYKDQAMRAMDGLGRQLSLSGLDVAIGICDIVNENMASAARMHIAEKGMDPRSLTMLATGGAGPVHAIEVAHKLGIRRVLCGIAAGVGSCLGFLAAPARADRAWARAQLLAEVDPSELRAAAAQMRDSAIEELRAAGVEAADMAFVLSADLRYRGQGHPISIEHVLESADAADPAAFEPLFIKRYAELYGQPVPGGVVQVMTWRLSGRSKKAVQAFHLRVDRQDDGARPRAMRSVYLPDERAFSEVPVYDRYALPAGVRLDGPLLLQEPESTIVVARKAQVEILQDLTVSITLL</sequence>
<evidence type="ECO:0000259" key="3">
    <source>
        <dbReference type="Pfam" id="PF19278"/>
    </source>
</evidence>
<dbReference type="GO" id="GO:0005829">
    <property type="term" value="C:cytosol"/>
    <property type="evidence" value="ECO:0007669"/>
    <property type="project" value="TreeGrafter"/>
</dbReference>
<accession>A0A853G061</accession>
<dbReference type="Pfam" id="PF19278">
    <property type="entry name" value="Hydant_A_C"/>
    <property type="match status" value="1"/>
</dbReference>
<dbReference type="InterPro" id="IPR008040">
    <property type="entry name" value="Hydant_A_N"/>
</dbReference>
<dbReference type="InterPro" id="IPR049517">
    <property type="entry name" value="ACX-like_C"/>
</dbReference>
<dbReference type="Proteomes" id="UP000559809">
    <property type="component" value="Unassembled WGS sequence"/>
</dbReference>
<dbReference type="AlphaFoldDB" id="A0A853G061"/>
<evidence type="ECO:0000313" key="5">
    <source>
        <dbReference type="Proteomes" id="UP000559809"/>
    </source>
</evidence>
<keyword evidence="5" id="KW-1185">Reference proteome</keyword>
<evidence type="ECO:0000259" key="2">
    <source>
        <dbReference type="Pfam" id="PF05378"/>
    </source>
</evidence>
<dbReference type="Pfam" id="PF01968">
    <property type="entry name" value="Hydantoinase_A"/>
    <property type="match status" value="1"/>
</dbReference>
<dbReference type="GO" id="GO:0017168">
    <property type="term" value="F:5-oxoprolinase (ATP-hydrolyzing) activity"/>
    <property type="evidence" value="ECO:0007669"/>
    <property type="project" value="TreeGrafter"/>
</dbReference>
<protein>
    <submittedName>
        <fullName evidence="4">Hydantoinase/oxoprolinase family protein</fullName>
    </submittedName>
</protein>
<dbReference type="GO" id="GO:0006749">
    <property type="term" value="P:glutathione metabolic process"/>
    <property type="evidence" value="ECO:0007669"/>
    <property type="project" value="TreeGrafter"/>
</dbReference>
<dbReference type="EMBL" id="JACCEM010000006">
    <property type="protein sequence ID" value="NYT50243.1"/>
    <property type="molecule type" value="Genomic_DNA"/>
</dbReference>
<proteinExistence type="predicted"/>